<feature type="non-terminal residue" evidence="2">
    <location>
        <position position="1"/>
    </location>
</feature>
<protein>
    <submittedName>
        <fullName evidence="2">Regulator of nonsense transcripts 1-like protein</fullName>
    </submittedName>
</protein>
<dbReference type="EMBL" id="JABWDY010006553">
    <property type="protein sequence ID" value="KAF5203603.1"/>
    <property type="molecule type" value="Genomic_DNA"/>
</dbReference>
<sequence length="104" mass="11207">ASQSGYGVDYATQGAQTGFPGGFLNQNSQAGYSHFGGGNGFISQDYMAHGSQGLFTQAGFNDPSQDDSSHPLYSQPFTHYNNNLQTKQQPQGQSSQNHKLHYNG</sequence>
<gene>
    <name evidence="2" type="ORF">FRX31_006810</name>
</gene>
<comment type="caution">
    <text evidence="2">The sequence shown here is derived from an EMBL/GenBank/DDBJ whole genome shotgun (WGS) entry which is preliminary data.</text>
</comment>
<proteinExistence type="predicted"/>
<reference evidence="2 3" key="1">
    <citation type="submission" date="2020-06" db="EMBL/GenBank/DDBJ databases">
        <title>Transcriptomic and genomic resources for Thalictrum thalictroides and T. hernandezii: Facilitating candidate gene discovery in an emerging model plant lineage.</title>
        <authorList>
            <person name="Arias T."/>
            <person name="Riano-Pachon D.M."/>
            <person name="Di Stilio V.S."/>
        </authorList>
    </citation>
    <scope>NUCLEOTIDE SEQUENCE [LARGE SCALE GENOMIC DNA]</scope>
    <source>
        <strain evidence="3">cv. WT478/WT964</strain>
        <tissue evidence="2">Leaves</tissue>
    </source>
</reference>
<name>A0A7J6X2P0_THATH</name>
<dbReference type="Proteomes" id="UP000554482">
    <property type="component" value="Unassembled WGS sequence"/>
</dbReference>
<organism evidence="2 3">
    <name type="scientific">Thalictrum thalictroides</name>
    <name type="common">Rue-anemone</name>
    <name type="synonym">Anemone thalictroides</name>
    <dbReference type="NCBI Taxonomy" id="46969"/>
    <lineage>
        <taxon>Eukaryota</taxon>
        <taxon>Viridiplantae</taxon>
        <taxon>Streptophyta</taxon>
        <taxon>Embryophyta</taxon>
        <taxon>Tracheophyta</taxon>
        <taxon>Spermatophyta</taxon>
        <taxon>Magnoliopsida</taxon>
        <taxon>Ranunculales</taxon>
        <taxon>Ranunculaceae</taxon>
        <taxon>Thalictroideae</taxon>
        <taxon>Thalictrum</taxon>
    </lineage>
</organism>
<dbReference type="OrthoDB" id="1749468at2759"/>
<dbReference type="AlphaFoldDB" id="A0A7J6X2P0"/>
<feature type="compositionally biased region" description="Low complexity" evidence="1">
    <location>
        <begin position="85"/>
        <end position="96"/>
    </location>
</feature>
<evidence type="ECO:0000313" key="3">
    <source>
        <dbReference type="Proteomes" id="UP000554482"/>
    </source>
</evidence>
<feature type="compositionally biased region" description="Polar residues" evidence="1">
    <location>
        <begin position="71"/>
        <end position="84"/>
    </location>
</feature>
<feature type="region of interest" description="Disordered" evidence="1">
    <location>
        <begin position="57"/>
        <end position="104"/>
    </location>
</feature>
<evidence type="ECO:0000256" key="1">
    <source>
        <dbReference type="SAM" id="MobiDB-lite"/>
    </source>
</evidence>
<accession>A0A7J6X2P0</accession>
<evidence type="ECO:0000313" key="2">
    <source>
        <dbReference type="EMBL" id="KAF5203603.1"/>
    </source>
</evidence>
<keyword evidence="3" id="KW-1185">Reference proteome</keyword>